<sequence>MNVLQEFGIALIQSLQTLSPALDIPMNIFTFMGTIEFYMVFITLIYWVINAQLGFRVFMILLTTDIFASAFKQLLHQPRPYWVGDVKGLGMEESYGIPSSHASDSLSVWGYLAYRTKKRWLWITAVLLIFLIAFSRLYLGVHFPHDILFGWAIGLMVLLFFINYEKTFTNWIRSHSIQFQIWYSFFVSLIFIAIGYIVQALIAESTDPSAWYHLSTEARSLTHYFTLAGAFFGAAAGYALMKVHAPFKVAGSGLQRTGRYLVGIIGVFALLYGLDPLFSLIAADETSIGYFLRYIRYGVTTLWVIFGAPWVFLKLNLAASQLDTRHRH</sequence>
<evidence type="ECO:0000259" key="2">
    <source>
        <dbReference type="SMART" id="SM00014"/>
    </source>
</evidence>
<dbReference type="AlphaFoldDB" id="A0A8J6NI36"/>
<keyword evidence="1" id="KW-0472">Membrane</keyword>
<keyword evidence="1" id="KW-1133">Transmembrane helix</keyword>
<dbReference type="InterPro" id="IPR000326">
    <property type="entry name" value="PAP2/HPO"/>
</dbReference>
<feature type="domain" description="Phosphatidic acid phosphatase type 2/haloperoxidase" evidence="2">
    <location>
        <begin position="55"/>
        <end position="162"/>
    </location>
</feature>
<feature type="transmembrane region" description="Helical" evidence="1">
    <location>
        <begin position="222"/>
        <end position="240"/>
    </location>
</feature>
<proteinExistence type="predicted"/>
<dbReference type="EMBL" id="JACNJN010000064">
    <property type="protein sequence ID" value="MBC8334415.1"/>
    <property type="molecule type" value="Genomic_DNA"/>
</dbReference>
<dbReference type="PANTHER" id="PTHR14969:SF13">
    <property type="entry name" value="AT30094P"/>
    <property type="match status" value="1"/>
</dbReference>
<feature type="transmembrane region" description="Helical" evidence="1">
    <location>
        <begin position="260"/>
        <end position="282"/>
    </location>
</feature>
<gene>
    <name evidence="3" type="ORF">H8E29_04045</name>
</gene>
<evidence type="ECO:0000313" key="4">
    <source>
        <dbReference type="Proteomes" id="UP000614469"/>
    </source>
</evidence>
<name>A0A8J6NI36_9CHLR</name>
<dbReference type="PANTHER" id="PTHR14969">
    <property type="entry name" value="SPHINGOSINE-1-PHOSPHATE PHOSPHOHYDROLASE"/>
    <property type="match status" value="1"/>
</dbReference>
<feature type="transmembrane region" description="Helical" evidence="1">
    <location>
        <begin position="182"/>
        <end position="202"/>
    </location>
</feature>
<organism evidence="3 4">
    <name type="scientific">Candidatus Desulfolinea nitratireducens</name>
    <dbReference type="NCBI Taxonomy" id="2841698"/>
    <lineage>
        <taxon>Bacteria</taxon>
        <taxon>Bacillati</taxon>
        <taxon>Chloroflexota</taxon>
        <taxon>Anaerolineae</taxon>
        <taxon>Anaerolineales</taxon>
        <taxon>Anaerolineales incertae sedis</taxon>
        <taxon>Candidatus Desulfolinea</taxon>
    </lineage>
</organism>
<feature type="transmembrane region" description="Helical" evidence="1">
    <location>
        <begin position="145"/>
        <end position="162"/>
    </location>
</feature>
<comment type="caution">
    <text evidence="3">The sequence shown here is derived from an EMBL/GenBank/DDBJ whole genome shotgun (WGS) entry which is preliminary data.</text>
</comment>
<protein>
    <submittedName>
        <fullName evidence="3">Phosphatase PAP2 family protein</fullName>
    </submittedName>
</protein>
<reference evidence="3 4" key="1">
    <citation type="submission" date="2020-08" db="EMBL/GenBank/DDBJ databases">
        <title>Bridging the membrane lipid divide: bacteria of the FCB group superphylum have the potential to synthesize archaeal ether lipids.</title>
        <authorList>
            <person name="Villanueva L."/>
            <person name="Von Meijenfeldt F.A.B."/>
            <person name="Westbye A.B."/>
            <person name="Yadav S."/>
            <person name="Hopmans E.C."/>
            <person name="Dutilh B.E."/>
            <person name="Sinninghe Damste J.S."/>
        </authorList>
    </citation>
    <scope>NUCLEOTIDE SEQUENCE [LARGE SCALE GENOMIC DNA]</scope>
    <source>
        <strain evidence="3">NIOZ-UU36</strain>
    </source>
</reference>
<evidence type="ECO:0000256" key="1">
    <source>
        <dbReference type="SAM" id="Phobius"/>
    </source>
</evidence>
<dbReference type="SMART" id="SM00014">
    <property type="entry name" value="acidPPc"/>
    <property type="match status" value="1"/>
</dbReference>
<keyword evidence="1" id="KW-0812">Transmembrane</keyword>
<dbReference type="Proteomes" id="UP000614469">
    <property type="component" value="Unassembled WGS sequence"/>
</dbReference>
<accession>A0A8J6NI36</accession>
<dbReference type="Pfam" id="PF01569">
    <property type="entry name" value="PAP2"/>
    <property type="match status" value="1"/>
</dbReference>
<feature type="transmembrane region" description="Helical" evidence="1">
    <location>
        <begin position="28"/>
        <end position="49"/>
    </location>
</feature>
<dbReference type="SUPFAM" id="SSF48317">
    <property type="entry name" value="Acid phosphatase/Vanadium-dependent haloperoxidase"/>
    <property type="match status" value="1"/>
</dbReference>
<dbReference type="InterPro" id="IPR036938">
    <property type="entry name" value="PAP2/HPO_sf"/>
</dbReference>
<feature type="transmembrane region" description="Helical" evidence="1">
    <location>
        <begin position="120"/>
        <end position="139"/>
    </location>
</feature>
<evidence type="ECO:0000313" key="3">
    <source>
        <dbReference type="EMBL" id="MBC8334415.1"/>
    </source>
</evidence>
<dbReference type="Gene3D" id="1.20.144.10">
    <property type="entry name" value="Phosphatidic acid phosphatase type 2/haloperoxidase"/>
    <property type="match status" value="1"/>
</dbReference>
<feature type="transmembrane region" description="Helical" evidence="1">
    <location>
        <begin position="294"/>
        <end position="313"/>
    </location>
</feature>